<gene>
    <name evidence="1" type="ORF">CDAR_569141</name>
</gene>
<protein>
    <submittedName>
        <fullName evidence="1">Uncharacterized protein</fullName>
    </submittedName>
</protein>
<comment type="caution">
    <text evidence="1">The sequence shown here is derived from an EMBL/GenBank/DDBJ whole genome shotgun (WGS) entry which is preliminary data.</text>
</comment>
<evidence type="ECO:0000313" key="1">
    <source>
        <dbReference type="EMBL" id="GIY06330.1"/>
    </source>
</evidence>
<dbReference type="Proteomes" id="UP001054837">
    <property type="component" value="Unassembled WGS sequence"/>
</dbReference>
<organism evidence="1 2">
    <name type="scientific">Caerostris darwini</name>
    <dbReference type="NCBI Taxonomy" id="1538125"/>
    <lineage>
        <taxon>Eukaryota</taxon>
        <taxon>Metazoa</taxon>
        <taxon>Ecdysozoa</taxon>
        <taxon>Arthropoda</taxon>
        <taxon>Chelicerata</taxon>
        <taxon>Arachnida</taxon>
        <taxon>Araneae</taxon>
        <taxon>Araneomorphae</taxon>
        <taxon>Entelegynae</taxon>
        <taxon>Araneoidea</taxon>
        <taxon>Araneidae</taxon>
        <taxon>Caerostris</taxon>
    </lineage>
</organism>
<dbReference type="EMBL" id="BPLQ01004198">
    <property type="protein sequence ID" value="GIY06330.1"/>
    <property type="molecule type" value="Genomic_DNA"/>
</dbReference>
<evidence type="ECO:0000313" key="2">
    <source>
        <dbReference type="Proteomes" id="UP001054837"/>
    </source>
</evidence>
<dbReference type="AlphaFoldDB" id="A0AAV4QA53"/>
<proteinExistence type="predicted"/>
<keyword evidence="2" id="KW-1185">Reference proteome</keyword>
<reference evidence="1 2" key="1">
    <citation type="submission" date="2021-06" db="EMBL/GenBank/DDBJ databases">
        <title>Caerostris darwini draft genome.</title>
        <authorList>
            <person name="Kono N."/>
            <person name="Arakawa K."/>
        </authorList>
    </citation>
    <scope>NUCLEOTIDE SEQUENCE [LARGE SCALE GENOMIC DNA]</scope>
</reference>
<name>A0AAV4QA53_9ARAC</name>
<accession>A0AAV4QA53</accession>
<sequence length="104" mass="12069">MDVSLSPQRRQVQRGVMSPSPEGRMFDYWNSIFSGSRINSSIPPCQGVIELREDIFLTPCFFTPVIETFVKTPFPPPQKDLAPMLIPFYSQTHKEWENRKYKAT</sequence>